<protein>
    <recommendedName>
        <fullName evidence="4">Ribonuclease HIII</fullName>
    </recommendedName>
</protein>
<comment type="subcellular location">
    <subcellularLocation>
        <location evidence="2">Cytoplasm</location>
    </subcellularLocation>
</comment>
<evidence type="ECO:0000256" key="1">
    <source>
        <dbReference type="ARBA" id="ARBA00004065"/>
    </source>
</evidence>
<organism evidence="6 7">
    <name type="scientific">Rubripirellula tenax</name>
    <dbReference type="NCBI Taxonomy" id="2528015"/>
    <lineage>
        <taxon>Bacteria</taxon>
        <taxon>Pseudomonadati</taxon>
        <taxon>Planctomycetota</taxon>
        <taxon>Planctomycetia</taxon>
        <taxon>Pirellulales</taxon>
        <taxon>Pirellulaceae</taxon>
        <taxon>Rubripirellula</taxon>
    </lineage>
</organism>
<comment type="caution">
    <text evidence="6">The sequence shown here is derived from an EMBL/GenBank/DDBJ whole genome shotgun (WGS) entry which is preliminary data.</text>
</comment>
<dbReference type="InterPro" id="IPR036397">
    <property type="entry name" value="RNaseH_sf"/>
</dbReference>
<dbReference type="GO" id="GO:0004523">
    <property type="term" value="F:RNA-DNA hybrid ribonuclease activity"/>
    <property type="evidence" value="ECO:0007669"/>
    <property type="project" value="InterPro"/>
</dbReference>
<name>A0A5C6FE19_9BACT</name>
<proteinExistence type="inferred from homology"/>
<evidence type="ECO:0000256" key="2">
    <source>
        <dbReference type="ARBA" id="ARBA00004496"/>
    </source>
</evidence>
<keyword evidence="7" id="KW-1185">Reference proteome</keyword>
<dbReference type="GO" id="GO:0032299">
    <property type="term" value="C:ribonuclease H2 complex"/>
    <property type="evidence" value="ECO:0007669"/>
    <property type="project" value="TreeGrafter"/>
</dbReference>
<dbReference type="Gene3D" id="3.30.420.10">
    <property type="entry name" value="Ribonuclease H-like superfamily/Ribonuclease H"/>
    <property type="match status" value="2"/>
</dbReference>
<dbReference type="SUPFAM" id="SSF53098">
    <property type="entry name" value="Ribonuclease H-like"/>
    <property type="match status" value="1"/>
</dbReference>
<evidence type="ECO:0000256" key="5">
    <source>
        <dbReference type="ARBA" id="ARBA00022490"/>
    </source>
</evidence>
<dbReference type="AlphaFoldDB" id="A0A5C6FE19"/>
<dbReference type="EMBL" id="SJPW01000001">
    <property type="protein sequence ID" value="TWU59738.1"/>
    <property type="molecule type" value="Genomic_DNA"/>
</dbReference>
<dbReference type="GO" id="GO:0043137">
    <property type="term" value="P:DNA replication, removal of RNA primer"/>
    <property type="evidence" value="ECO:0007669"/>
    <property type="project" value="TreeGrafter"/>
</dbReference>
<dbReference type="GO" id="GO:0005737">
    <property type="term" value="C:cytoplasm"/>
    <property type="evidence" value="ECO:0007669"/>
    <property type="project" value="UniProtKB-SubCell"/>
</dbReference>
<keyword evidence="5" id="KW-0963">Cytoplasm</keyword>
<evidence type="ECO:0000256" key="4">
    <source>
        <dbReference type="ARBA" id="ARBA00021407"/>
    </source>
</evidence>
<dbReference type="InterPro" id="IPR001352">
    <property type="entry name" value="RNase_HII/HIII"/>
</dbReference>
<evidence type="ECO:0000256" key="3">
    <source>
        <dbReference type="ARBA" id="ARBA00008378"/>
    </source>
</evidence>
<sequence>MLLIATDEAGYGPKLGPLVIAATAWKIPGEGLNHDAIDAAFAILREPAWLGSLKIKVDDSKSVYKPGAGLAVLHAVVSASHHWCGQATMGLREMLMTIAADDFASIEGTPWLRDLSDEAYLSPTETKPLLATWKSNANRLVDVRCRVITASRFNAACVDGMNKADLLSESTIGLAKSMIDSHAADEREVVVYCDRHGGRRYYSGVLGHVFPDATIAVIAESKQRSAYRLTEHGKTIDIAFTVKGDSFTPVALSSMHAKYLRERLMQSLNRYFADRDKSKTLTPTAGYPVDADRFLAAIEPTIRREKINRDNLIRCR</sequence>
<evidence type="ECO:0000313" key="7">
    <source>
        <dbReference type="Proteomes" id="UP000318288"/>
    </source>
</evidence>
<comment type="function">
    <text evidence="1">Endonuclease that specifically degrades the RNA of RNA-DNA hybrids.</text>
</comment>
<dbReference type="Proteomes" id="UP000318288">
    <property type="component" value="Unassembled WGS sequence"/>
</dbReference>
<dbReference type="InterPro" id="IPR012337">
    <property type="entry name" value="RNaseH-like_sf"/>
</dbReference>
<dbReference type="RefSeq" id="WP_146453324.1">
    <property type="nucleotide sequence ID" value="NZ_SJPW01000001.1"/>
</dbReference>
<dbReference type="GO" id="GO:0006298">
    <property type="term" value="P:mismatch repair"/>
    <property type="evidence" value="ECO:0007669"/>
    <property type="project" value="TreeGrafter"/>
</dbReference>
<evidence type="ECO:0000313" key="6">
    <source>
        <dbReference type="EMBL" id="TWU59738.1"/>
    </source>
</evidence>
<dbReference type="OrthoDB" id="5498373at2"/>
<dbReference type="PANTHER" id="PTHR10954:SF23">
    <property type="entry name" value="RIBONUCLEASE"/>
    <property type="match status" value="1"/>
</dbReference>
<reference evidence="6 7" key="1">
    <citation type="submission" date="2019-02" db="EMBL/GenBank/DDBJ databases">
        <title>Deep-cultivation of Planctomycetes and their phenomic and genomic characterization uncovers novel biology.</title>
        <authorList>
            <person name="Wiegand S."/>
            <person name="Jogler M."/>
            <person name="Boedeker C."/>
            <person name="Pinto D."/>
            <person name="Vollmers J."/>
            <person name="Rivas-Marin E."/>
            <person name="Kohn T."/>
            <person name="Peeters S.H."/>
            <person name="Heuer A."/>
            <person name="Rast P."/>
            <person name="Oberbeckmann S."/>
            <person name="Bunk B."/>
            <person name="Jeske O."/>
            <person name="Meyerdierks A."/>
            <person name="Storesund J.E."/>
            <person name="Kallscheuer N."/>
            <person name="Luecker S."/>
            <person name="Lage O.M."/>
            <person name="Pohl T."/>
            <person name="Merkel B.J."/>
            <person name="Hornburger P."/>
            <person name="Mueller R.-W."/>
            <person name="Bruemmer F."/>
            <person name="Labrenz M."/>
            <person name="Spormann A.M."/>
            <person name="Op Den Camp H."/>
            <person name="Overmann J."/>
            <person name="Amann R."/>
            <person name="Jetten M.S.M."/>
            <person name="Mascher T."/>
            <person name="Medema M.H."/>
            <person name="Devos D.P."/>
            <person name="Kaster A.-K."/>
            <person name="Ovreas L."/>
            <person name="Rohde M."/>
            <person name="Galperin M.Y."/>
            <person name="Jogler C."/>
        </authorList>
    </citation>
    <scope>NUCLEOTIDE SEQUENCE [LARGE SCALE GENOMIC DNA]</scope>
    <source>
        <strain evidence="6 7">Poly51</strain>
    </source>
</reference>
<dbReference type="PANTHER" id="PTHR10954">
    <property type="entry name" value="RIBONUCLEASE H2 SUBUNIT A"/>
    <property type="match status" value="1"/>
</dbReference>
<dbReference type="GO" id="GO:0003723">
    <property type="term" value="F:RNA binding"/>
    <property type="evidence" value="ECO:0007669"/>
    <property type="project" value="InterPro"/>
</dbReference>
<comment type="similarity">
    <text evidence="3">Belongs to the RNase HII family. RnhC subfamily.</text>
</comment>
<gene>
    <name evidence="6" type="ORF">Poly51_00100</name>
</gene>
<accession>A0A5C6FE19</accession>